<dbReference type="OrthoDB" id="877111at2"/>
<gene>
    <name evidence="1" type="ORF">EJA10_03085</name>
</gene>
<proteinExistence type="predicted"/>
<reference evidence="2" key="1">
    <citation type="submission" date="2018-12" db="EMBL/GenBank/DDBJ databases">
        <title>Bacillus chawlae sp. nov., Bacillus glennii sp. nov., and Bacillus saganii sp. nov. Isolated from the Vehicle Assembly Building at Kennedy Space Center where the Viking Spacecraft were Assembled.</title>
        <authorList>
            <person name="Seuylemezian A."/>
            <person name="Vaishampayan P."/>
        </authorList>
    </citation>
    <scope>NUCLEOTIDE SEQUENCE [LARGE SCALE GENOMIC DNA]</scope>
    <source>
        <strain evidence="2">DSM 13966</strain>
    </source>
</reference>
<protein>
    <submittedName>
        <fullName evidence="1">Uncharacterized protein</fullName>
    </submittedName>
</protein>
<sequence length="160" mass="19184">MMDKRTFKTSFNRLLEEQVDGIPNEKKIKYMKKWIKEYEQLEQTTLEKPQTTDHTTPLDNSKKVGELVRTTLDKIIRKQLLNSDRVRVLQDARHCKNLFDINYPLLKKVTNGSSLLEQRLVNGYSRFWANPITINNEKYLVCNDWYERNKTKFIKWAEEL</sequence>
<dbReference type="RefSeq" id="WP_125478549.1">
    <property type="nucleotide sequence ID" value="NZ_RSFW01000006.1"/>
</dbReference>
<name>A0A427TW68_9BACI</name>
<dbReference type="Proteomes" id="UP000279911">
    <property type="component" value="Unassembled WGS sequence"/>
</dbReference>
<organism evidence="1 2">
    <name type="scientific">Mesobacillus subterraneus</name>
    <dbReference type="NCBI Taxonomy" id="285983"/>
    <lineage>
        <taxon>Bacteria</taxon>
        <taxon>Bacillati</taxon>
        <taxon>Bacillota</taxon>
        <taxon>Bacilli</taxon>
        <taxon>Bacillales</taxon>
        <taxon>Bacillaceae</taxon>
        <taxon>Mesobacillus</taxon>
    </lineage>
</organism>
<evidence type="ECO:0000313" key="1">
    <source>
        <dbReference type="EMBL" id="RSD28586.1"/>
    </source>
</evidence>
<accession>A0A427TW68</accession>
<evidence type="ECO:0000313" key="2">
    <source>
        <dbReference type="Proteomes" id="UP000279911"/>
    </source>
</evidence>
<dbReference type="AlphaFoldDB" id="A0A427TW68"/>
<dbReference type="EMBL" id="RSFW01000006">
    <property type="protein sequence ID" value="RSD28586.1"/>
    <property type="molecule type" value="Genomic_DNA"/>
</dbReference>
<comment type="caution">
    <text evidence="1">The sequence shown here is derived from an EMBL/GenBank/DDBJ whole genome shotgun (WGS) entry which is preliminary data.</text>
</comment>